<reference evidence="2 3" key="2">
    <citation type="submission" date="2018-06" db="EMBL/GenBank/DDBJ databases">
        <title>Metagenomic assembly of (sub)arctic Cyanobacteria and their associated microbiome from non-axenic cultures.</title>
        <authorList>
            <person name="Baurain D."/>
        </authorList>
    </citation>
    <scope>NUCLEOTIDE SEQUENCE [LARGE SCALE GENOMIC DNA]</scope>
    <source>
        <strain evidence="2">ULC066bin1</strain>
    </source>
</reference>
<proteinExistence type="predicted"/>
<dbReference type="InterPro" id="IPR041049">
    <property type="entry name" value="DUF5615"/>
</dbReference>
<name>A0A2W4W661_9CYAN</name>
<evidence type="ECO:0000313" key="2">
    <source>
        <dbReference type="EMBL" id="PZO39850.1"/>
    </source>
</evidence>
<dbReference type="Proteomes" id="UP000249467">
    <property type="component" value="Unassembled WGS sequence"/>
</dbReference>
<evidence type="ECO:0000259" key="1">
    <source>
        <dbReference type="Pfam" id="PF18480"/>
    </source>
</evidence>
<gene>
    <name evidence="2" type="ORF">DCF19_13260</name>
</gene>
<feature type="domain" description="DUF5615" evidence="1">
    <location>
        <begin position="1"/>
        <end position="110"/>
    </location>
</feature>
<dbReference type="Pfam" id="PF18480">
    <property type="entry name" value="DUF5615"/>
    <property type="match status" value="1"/>
</dbReference>
<dbReference type="EMBL" id="QBML01000016">
    <property type="protein sequence ID" value="PZO39850.1"/>
    <property type="molecule type" value="Genomic_DNA"/>
</dbReference>
<dbReference type="AlphaFoldDB" id="A0A2W4W661"/>
<protein>
    <recommendedName>
        <fullName evidence="1">DUF5615 domain-containing protein</fullName>
    </recommendedName>
</protein>
<sequence>MRFIADMGVSQTVSRSLQSLGYDAVHLRDQGLQRLPDALILDKARLEERIVLTFDLDFGDLMAASKENLPSVVIFRLKNTSPQFVWDKLQSIIAQCADELEAGAIVVVTDERYRIRRLPIS</sequence>
<comment type="caution">
    <text evidence="2">The sequence shown here is derived from an EMBL/GenBank/DDBJ whole genome shotgun (WGS) entry which is preliminary data.</text>
</comment>
<accession>A0A2W4W661</accession>
<evidence type="ECO:0000313" key="3">
    <source>
        <dbReference type="Proteomes" id="UP000249467"/>
    </source>
</evidence>
<organism evidence="2 3">
    <name type="scientific">Pseudanabaena frigida</name>
    <dbReference type="NCBI Taxonomy" id="945775"/>
    <lineage>
        <taxon>Bacteria</taxon>
        <taxon>Bacillati</taxon>
        <taxon>Cyanobacteriota</taxon>
        <taxon>Cyanophyceae</taxon>
        <taxon>Pseudanabaenales</taxon>
        <taxon>Pseudanabaenaceae</taxon>
        <taxon>Pseudanabaena</taxon>
    </lineage>
</organism>
<reference evidence="2 3" key="1">
    <citation type="submission" date="2018-04" db="EMBL/GenBank/DDBJ databases">
        <authorList>
            <person name="Go L.Y."/>
            <person name="Mitchell J.A."/>
        </authorList>
    </citation>
    <scope>NUCLEOTIDE SEQUENCE [LARGE SCALE GENOMIC DNA]</scope>
    <source>
        <strain evidence="2">ULC066bin1</strain>
    </source>
</reference>